<organism evidence="12 13">
    <name type="scientific">Paraburkholderia acidisoli</name>
    <dbReference type="NCBI Taxonomy" id="2571748"/>
    <lineage>
        <taxon>Bacteria</taxon>
        <taxon>Pseudomonadati</taxon>
        <taxon>Pseudomonadota</taxon>
        <taxon>Betaproteobacteria</taxon>
        <taxon>Burkholderiales</taxon>
        <taxon>Burkholderiaceae</taxon>
        <taxon>Paraburkholderia</taxon>
    </lineage>
</organism>
<dbReference type="SMART" id="SM00388">
    <property type="entry name" value="HisKA"/>
    <property type="match status" value="1"/>
</dbReference>
<dbReference type="NCBIfam" id="TIGR00229">
    <property type="entry name" value="sensory_box"/>
    <property type="match status" value="2"/>
</dbReference>
<dbReference type="SUPFAM" id="SSF47384">
    <property type="entry name" value="Homodimeric domain of signal transducing histidine kinase"/>
    <property type="match status" value="1"/>
</dbReference>
<dbReference type="RefSeq" id="WP_158958226.1">
    <property type="nucleotide sequence ID" value="NZ_CP046916.1"/>
</dbReference>
<dbReference type="Gene3D" id="1.10.287.130">
    <property type="match status" value="1"/>
</dbReference>
<evidence type="ECO:0000256" key="3">
    <source>
        <dbReference type="ARBA" id="ARBA00022553"/>
    </source>
</evidence>
<keyword evidence="6" id="KW-0418">Kinase</keyword>
<dbReference type="PRINTS" id="PR00344">
    <property type="entry name" value="BCTRLSENSOR"/>
</dbReference>
<dbReference type="InterPro" id="IPR036097">
    <property type="entry name" value="HisK_dim/P_sf"/>
</dbReference>
<dbReference type="InterPro" id="IPR000700">
    <property type="entry name" value="PAS-assoc_C"/>
</dbReference>
<dbReference type="InterPro" id="IPR005467">
    <property type="entry name" value="His_kinase_dom"/>
</dbReference>
<dbReference type="SMART" id="SM00387">
    <property type="entry name" value="HATPase_c"/>
    <property type="match status" value="1"/>
</dbReference>
<dbReference type="InterPro" id="IPR004358">
    <property type="entry name" value="Sig_transdc_His_kin-like_C"/>
</dbReference>
<evidence type="ECO:0000256" key="2">
    <source>
        <dbReference type="ARBA" id="ARBA00012438"/>
    </source>
</evidence>
<evidence type="ECO:0000259" key="11">
    <source>
        <dbReference type="PROSITE" id="PS50113"/>
    </source>
</evidence>
<dbReference type="PROSITE" id="PS50113">
    <property type="entry name" value="PAC"/>
    <property type="match status" value="1"/>
</dbReference>
<dbReference type="InterPro" id="IPR003661">
    <property type="entry name" value="HisK_dim/P_dom"/>
</dbReference>
<sequence length="490" mass="54312">MPVQLDYREVFRYANDAMILHAADTGEILEANDAACRLYGRSAEELRAMPVGALSVNTDKYCHEVAIRYIHIAARTGRLFTFEWVIRRSDGVELTVEGNLKRMVGGARPMVLAITRDISERKLAELRLKERSRYFSELLRNSSDGVALIAGNGVIEYVGESLVGILGVPARVAHGVNVFNYMHPDDARRMSTVLAKARRRSVATGTFTYRIRHRDGTWRHHEAVFKNLLHDPVFRAVLVNFRDVTIRVRHEEQMREREQQLNHYARLSIAGETAAALAHELNQPLCAAVNFFAGCRRRINTGNAAPAEISAALDLAQQELERAGRIIQSVRQFTANHETSRKVHSLCSVLNGISSFLEIRARQDAVDIRIDAQEDALVECDEILIQQVISNLVVNGIESMDDVPEHARRLAISTNLVGKQIEIAVEDNGAGFPAENLESLPASFFTTKKNGVGLGLSLCRAIVESHGSTLQVARAAPGGTRFSFALSVIA</sequence>
<dbReference type="Pfam" id="PF00512">
    <property type="entry name" value="HisKA"/>
    <property type="match status" value="1"/>
</dbReference>
<dbReference type="PROSITE" id="PS50109">
    <property type="entry name" value="HIS_KIN"/>
    <property type="match status" value="1"/>
</dbReference>
<keyword evidence="5" id="KW-0547">Nucleotide-binding</keyword>
<feature type="domain" description="Histidine kinase" evidence="9">
    <location>
        <begin position="276"/>
        <end position="490"/>
    </location>
</feature>
<comment type="catalytic activity">
    <reaction evidence="1">
        <text>ATP + protein L-histidine = ADP + protein N-phospho-L-histidine.</text>
        <dbReference type="EC" id="2.7.13.3"/>
    </reaction>
</comment>
<reference evidence="12 13" key="1">
    <citation type="submission" date="2019-12" db="EMBL/GenBank/DDBJ databases">
        <title>Paraburkholderia acidiphila 7Q-K02 sp. nov and Paraburkholderia acidisoli DHF22 sp. nov., two strains isolated from forest soil.</title>
        <authorList>
            <person name="Gao Z."/>
            <person name="Qiu L."/>
        </authorList>
    </citation>
    <scope>NUCLEOTIDE SEQUENCE [LARGE SCALE GENOMIC DNA]</scope>
    <source>
        <strain evidence="12 13">DHF22</strain>
    </source>
</reference>
<dbReference type="InterPro" id="IPR000014">
    <property type="entry name" value="PAS"/>
</dbReference>
<evidence type="ECO:0000259" key="10">
    <source>
        <dbReference type="PROSITE" id="PS50112"/>
    </source>
</evidence>
<dbReference type="Gene3D" id="3.30.450.20">
    <property type="entry name" value="PAS domain"/>
    <property type="match status" value="2"/>
</dbReference>
<feature type="domain" description="PAS" evidence="10">
    <location>
        <begin position="131"/>
        <end position="201"/>
    </location>
</feature>
<evidence type="ECO:0000256" key="1">
    <source>
        <dbReference type="ARBA" id="ARBA00000085"/>
    </source>
</evidence>
<name>A0A7Z2JJV5_9BURK</name>
<dbReference type="InterPro" id="IPR001610">
    <property type="entry name" value="PAC"/>
</dbReference>
<dbReference type="SMART" id="SM00086">
    <property type="entry name" value="PAC"/>
    <property type="match status" value="2"/>
</dbReference>
<dbReference type="CDD" id="cd00130">
    <property type="entry name" value="PAS"/>
    <property type="match status" value="2"/>
</dbReference>
<dbReference type="Pfam" id="PF08447">
    <property type="entry name" value="PAS_3"/>
    <property type="match status" value="1"/>
</dbReference>
<protein>
    <recommendedName>
        <fullName evidence="2">histidine kinase</fullName>
        <ecNumber evidence="2">2.7.13.3</ecNumber>
    </recommendedName>
</protein>
<feature type="domain" description="PAC" evidence="11">
    <location>
        <begin position="80"/>
        <end position="130"/>
    </location>
</feature>
<evidence type="ECO:0000256" key="5">
    <source>
        <dbReference type="ARBA" id="ARBA00022741"/>
    </source>
</evidence>
<dbReference type="InterPro" id="IPR003594">
    <property type="entry name" value="HATPase_dom"/>
</dbReference>
<dbReference type="PANTHER" id="PTHR43065">
    <property type="entry name" value="SENSOR HISTIDINE KINASE"/>
    <property type="match status" value="1"/>
</dbReference>
<dbReference type="GO" id="GO:0005524">
    <property type="term" value="F:ATP binding"/>
    <property type="evidence" value="ECO:0007669"/>
    <property type="project" value="UniProtKB-KW"/>
</dbReference>
<proteinExistence type="predicted"/>
<evidence type="ECO:0000256" key="8">
    <source>
        <dbReference type="ARBA" id="ARBA00023012"/>
    </source>
</evidence>
<dbReference type="SMART" id="SM00091">
    <property type="entry name" value="PAS"/>
    <property type="match status" value="2"/>
</dbReference>
<keyword evidence="4" id="KW-0808">Transferase</keyword>
<keyword evidence="13" id="KW-1185">Reference proteome</keyword>
<dbReference type="SUPFAM" id="SSF55874">
    <property type="entry name" value="ATPase domain of HSP90 chaperone/DNA topoisomerase II/histidine kinase"/>
    <property type="match status" value="1"/>
</dbReference>
<dbReference type="Pfam" id="PF13426">
    <property type="entry name" value="PAS_9"/>
    <property type="match status" value="1"/>
</dbReference>
<dbReference type="InterPro" id="IPR013655">
    <property type="entry name" value="PAS_fold_3"/>
</dbReference>
<accession>A0A7Z2JJV5</accession>
<evidence type="ECO:0000259" key="9">
    <source>
        <dbReference type="PROSITE" id="PS50109"/>
    </source>
</evidence>
<dbReference type="Gene3D" id="3.30.565.10">
    <property type="entry name" value="Histidine kinase-like ATPase, C-terminal domain"/>
    <property type="match status" value="1"/>
</dbReference>
<dbReference type="SUPFAM" id="SSF55785">
    <property type="entry name" value="PYP-like sensor domain (PAS domain)"/>
    <property type="match status" value="2"/>
</dbReference>
<evidence type="ECO:0000256" key="7">
    <source>
        <dbReference type="ARBA" id="ARBA00022840"/>
    </source>
</evidence>
<gene>
    <name evidence="12" type="ORF">FAZ98_33500</name>
</gene>
<evidence type="ECO:0000313" key="13">
    <source>
        <dbReference type="Proteomes" id="UP000433577"/>
    </source>
</evidence>
<evidence type="ECO:0000256" key="4">
    <source>
        <dbReference type="ARBA" id="ARBA00022679"/>
    </source>
</evidence>
<keyword evidence="7" id="KW-0067">ATP-binding</keyword>
<keyword evidence="8" id="KW-0902">Two-component regulatory system</keyword>
<dbReference type="Pfam" id="PF02518">
    <property type="entry name" value="HATPase_c"/>
    <property type="match status" value="1"/>
</dbReference>
<dbReference type="PANTHER" id="PTHR43065:SF10">
    <property type="entry name" value="PEROXIDE STRESS-ACTIVATED HISTIDINE KINASE MAK3"/>
    <property type="match status" value="1"/>
</dbReference>
<dbReference type="InterPro" id="IPR035965">
    <property type="entry name" value="PAS-like_dom_sf"/>
</dbReference>
<dbReference type="KEGG" id="pacs:FAZ98_33500"/>
<evidence type="ECO:0000313" key="12">
    <source>
        <dbReference type="EMBL" id="QGZ66668.1"/>
    </source>
</evidence>
<dbReference type="AlphaFoldDB" id="A0A7Z2JJV5"/>
<evidence type="ECO:0000256" key="6">
    <source>
        <dbReference type="ARBA" id="ARBA00022777"/>
    </source>
</evidence>
<keyword evidence="3" id="KW-0597">Phosphoprotein</keyword>
<dbReference type="OrthoDB" id="8872837at2"/>
<dbReference type="EC" id="2.7.13.3" evidence="2"/>
<dbReference type="GO" id="GO:0000155">
    <property type="term" value="F:phosphorelay sensor kinase activity"/>
    <property type="evidence" value="ECO:0007669"/>
    <property type="project" value="InterPro"/>
</dbReference>
<dbReference type="PROSITE" id="PS50112">
    <property type="entry name" value="PAS"/>
    <property type="match status" value="1"/>
</dbReference>
<dbReference type="InterPro" id="IPR036890">
    <property type="entry name" value="HATPase_C_sf"/>
</dbReference>
<dbReference type="EMBL" id="CP046916">
    <property type="protein sequence ID" value="QGZ66668.1"/>
    <property type="molecule type" value="Genomic_DNA"/>
</dbReference>
<dbReference type="Proteomes" id="UP000433577">
    <property type="component" value="Chromosome 4"/>
</dbReference>
<dbReference type="CDD" id="cd00082">
    <property type="entry name" value="HisKA"/>
    <property type="match status" value="1"/>
</dbReference>